<dbReference type="EMBL" id="LR797221">
    <property type="protein sequence ID" value="CAB4194743.1"/>
    <property type="molecule type" value="Genomic_DNA"/>
</dbReference>
<name>A0A6J5PJP6_9CAUD</name>
<sequence length="116" mass="12465">MTDQIDLFTFLDTPAVRNTDPATSDQAATANPVGRSIGRRAILETLAVLGTATDYQLAHYTGLLRGSAAKRRGELVTGGLVERAGRGVTDTGSPALTWRLTETGHRQLTNLEEVDR</sequence>
<dbReference type="SUPFAM" id="SSF46785">
    <property type="entry name" value="Winged helix' DNA-binding domain"/>
    <property type="match status" value="1"/>
</dbReference>
<organism evidence="1">
    <name type="scientific">uncultured Caudovirales phage</name>
    <dbReference type="NCBI Taxonomy" id="2100421"/>
    <lineage>
        <taxon>Viruses</taxon>
        <taxon>Duplodnaviria</taxon>
        <taxon>Heunggongvirae</taxon>
        <taxon>Uroviricota</taxon>
        <taxon>Caudoviricetes</taxon>
        <taxon>Peduoviridae</taxon>
        <taxon>Maltschvirus</taxon>
        <taxon>Maltschvirus maltsch</taxon>
    </lineage>
</organism>
<gene>
    <name evidence="2" type="ORF">UFOVP1282_18</name>
    <name evidence="1" type="ORF">UFOVP888_19</name>
</gene>
<proteinExistence type="predicted"/>
<evidence type="ECO:0000313" key="1">
    <source>
        <dbReference type="EMBL" id="CAB4169435.1"/>
    </source>
</evidence>
<protein>
    <submittedName>
        <fullName evidence="1">Uncharacterized protein</fullName>
    </submittedName>
</protein>
<accession>A0A6J5PJP6</accession>
<reference evidence="1" key="1">
    <citation type="submission" date="2020-05" db="EMBL/GenBank/DDBJ databases">
        <authorList>
            <person name="Chiriac C."/>
            <person name="Salcher M."/>
            <person name="Ghai R."/>
            <person name="Kavagutti S V."/>
        </authorList>
    </citation>
    <scope>NUCLEOTIDE SEQUENCE</scope>
</reference>
<dbReference type="EMBL" id="LR796843">
    <property type="protein sequence ID" value="CAB4169435.1"/>
    <property type="molecule type" value="Genomic_DNA"/>
</dbReference>
<evidence type="ECO:0000313" key="2">
    <source>
        <dbReference type="EMBL" id="CAB4194743.1"/>
    </source>
</evidence>
<dbReference type="InterPro" id="IPR036390">
    <property type="entry name" value="WH_DNA-bd_sf"/>
</dbReference>